<feature type="transmembrane region" description="Helical" evidence="1">
    <location>
        <begin position="58"/>
        <end position="80"/>
    </location>
</feature>
<evidence type="ECO:0000313" key="2">
    <source>
        <dbReference type="EMBL" id="QCX02098.1"/>
    </source>
</evidence>
<evidence type="ECO:0000256" key="1">
    <source>
        <dbReference type="SAM" id="Phobius"/>
    </source>
</evidence>
<gene>
    <name evidence="2" type="ORF">FGM00_18990</name>
</gene>
<keyword evidence="3" id="KW-1185">Reference proteome</keyword>
<dbReference type="OrthoDB" id="1491387at2"/>
<dbReference type="AlphaFoldDB" id="A0A5B7SYD8"/>
<keyword evidence="1" id="KW-0472">Membrane</keyword>
<sequence>MEYNSPEFRKWLDKLQKESWQLELIISGFAIYGLFTAIDPIGIKSEMAYVNGNMVYAIIWTIVAMALYILLFNLVLHVLLRGLWIGAIGLRYVSGDIDYENLNYSSKFTSFLTKKVGSFDRFIAKLENYCSVLFSVSFLLIFYVIGALVALFLMGFFFWAIS</sequence>
<dbReference type="KEGG" id="asag:FGM00_18990"/>
<feature type="transmembrane region" description="Helical" evidence="1">
    <location>
        <begin position="132"/>
        <end position="161"/>
    </location>
</feature>
<keyword evidence="1" id="KW-1133">Transmembrane helix</keyword>
<dbReference type="EMBL" id="CP040710">
    <property type="protein sequence ID" value="QCX02098.1"/>
    <property type="molecule type" value="Genomic_DNA"/>
</dbReference>
<feature type="transmembrane region" description="Helical" evidence="1">
    <location>
        <begin position="20"/>
        <end position="38"/>
    </location>
</feature>
<reference evidence="2 3" key="1">
    <citation type="submission" date="2019-05" db="EMBL/GenBank/DDBJ databases">
        <title>Genome sequencing of F202Z8.</title>
        <authorList>
            <person name="Kwon Y.M."/>
        </authorList>
    </citation>
    <scope>NUCLEOTIDE SEQUENCE [LARGE SCALE GENOMIC DNA]</scope>
    <source>
        <strain evidence="2 3">F202Z8</strain>
    </source>
</reference>
<proteinExistence type="predicted"/>
<dbReference type="RefSeq" id="WP_138854434.1">
    <property type="nucleotide sequence ID" value="NZ_CP040710.1"/>
</dbReference>
<evidence type="ECO:0000313" key="3">
    <source>
        <dbReference type="Proteomes" id="UP000310017"/>
    </source>
</evidence>
<keyword evidence="1" id="KW-0812">Transmembrane</keyword>
<protein>
    <submittedName>
        <fullName evidence="2">Uncharacterized protein</fullName>
    </submittedName>
</protein>
<accession>A0A5B7SYD8</accession>
<organism evidence="2 3">
    <name type="scientific">Aggregatimonas sangjinii</name>
    <dbReference type="NCBI Taxonomy" id="2583587"/>
    <lineage>
        <taxon>Bacteria</taxon>
        <taxon>Pseudomonadati</taxon>
        <taxon>Bacteroidota</taxon>
        <taxon>Flavobacteriia</taxon>
        <taxon>Flavobacteriales</taxon>
        <taxon>Flavobacteriaceae</taxon>
        <taxon>Aggregatimonas</taxon>
    </lineage>
</organism>
<dbReference type="Proteomes" id="UP000310017">
    <property type="component" value="Chromosome"/>
</dbReference>
<name>A0A5B7SYD8_9FLAO</name>